<dbReference type="SMART" id="SM01043">
    <property type="entry name" value="BTAD"/>
    <property type="match status" value="1"/>
</dbReference>
<dbReference type="InterPro" id="IPR011990">
    <property type="entry name" value="TPR-like_helical_dom_sf"/>
</dbReference>
<evidence type="ECO:0000256" key="6">
    <source>
        <dbReference type="PROSITE-ProRule" id="PRU01091"/>
    </source>
</evidence>
<dbReference type="Gene3D" id="1.25.40.10">
    <property type="entry name" value="Tetratricopeptide repeat domain"/>
    <property type="match status" value="1"/>
</dbReference>
<dbReference type="InterPro" id="IPR001867">
    <property type="entry name" value="OmpR/PhoB-type_DNA-bd"/>
</dbReference>
<dbReference type="SMART" id="SM00862">
    <property type="entry name" value="Trans_reg_C"/>
    <property type="match status" value="1"/>
</dbReference>
<comment type="similarity">
    <text evidence="1">Belongs to the AfsR/DnrI/RedD regulatory family.</text>
</comment>
<dbReference type="PANTHER" id="PTHR35807:SF1">
    <property type="entry name" value="TRANSCRIPTIONAL REGULATOR REDD"/>
    <property type="match status" value="1"/>
</dbReference>
<evidence type="ECO:0000259" key="8">
    <source>
        <dbReference type="PROSITE" id="PS51755"/>
    </source>
</evidence>
<feature type="DNA-binding region" description="OmpR/PhoB-type" evidence="6">
    <location>
        <begin position="1"/>
        <end position="89"/>
    </location>
</feature>
<dbReference type="Pfam" id="PF00486">
    <property type="entry name" value="Trans_reg_C"/>
    <property type="match status" value="1"/>
</dbReference>
<evidence type="ECO:0000256" key="7">
    <source>
        <dbReference type="SAM" id="MobiDB-lite"/>
    </source>
</evidence>
<evidence type="ECO:0000256" key="4">
    <source>
        <dbReference type="ARBA" id="ARBA00023125"/>
    </source>
</evidence>
<dbReference type="InterPro" id="IPR016032">
    <property type="entry name" value="Sig_transdc_resp-reg_C-effctor"/>
</dbReference>
<evidence type="ECO:0000256" key="2">
    <source>
        <dbReference type="ARBA" id="ARBA00023012"/>
    </source>
</evidence>
<accession>A0AAU2A9P0</accession>
<feature type="domain" description="OmpR/PhoB-type" evidence="8">
    <location>
        <begin position="1"/>
        <end position="89"/>
    </location>
</feature>
<evidence type="ECO:0000313" key="9">
    <source>
        <dbReference type="EMBL" id="WTT21259.1"/>
    </source>
</evidence>
<dbReference type="InterPro" id="IPR005158">
    <property type="entry name" value="BTAD"/>
</dbReference>
<dbReference type="InterPro" id="IPR051677">
    <property type="entry name" value="AfsR-DnrI-RedD_regulator"/>
</dbReference>
<sequence length="265" mass="28740">MRFRVLGPVRLDTRTPAAAKPRAVLATLLVRAGSVVSSDALIDELWPDEPPRTAASTLHVYICHVRKALAESGAGRPLVSRPPGYVLNVEPHDLDLRRFETLSEEGRLALKGEDFGAASRSLGEALALWTGPALSGVPQGVVLRSAATRLEELRLGVLEQRITADLKLGRHQELTGELMELAVEHPLRERLHCQLIVALHRSGRCSDAVRAYRAVRRSLHEELGIGPGPDLTRLHDHVLGAAGSAPASAAAHRRAPVSRAHRRTP</sequence>
<evidence type="ECO:0000256" key="5">
    <source>
        <dbReference type="ARBA" id="ARBA00023163"/>
    </source>
</evidence>
<dbReference type="SUPFAM" id="SSF48452">
    <property type="entry name" value="TPR-like"/>
    <property type="match status" value="1"/>
</dbReference>
<protein>
    <submittedName>
        <fullName evidence="9">AfsR/SARP family transcriptional regulator</fullName>
    </submittedName>
</protein>
<reference evidence="9" key="1">
    <citation type="submission" date="2022-10" db="EMBL/GenBank/DDBJ databases">
        <title>The complete genomes of actinobacterial strains from the NBC collection.</title>
        <authorList>
            <person name="Joergensen T.S."/>
            <person name="Alvarez Arevalo M."/>
            <person name="Sterndorff E.B."/>
            <person name="Faurdal D."/>
            <person name="Vuksanovic O."/>
            <person name="Mourched A.-S."/>
            <person name="Charusanti P."/>
            <person name="Shaw S."/>
            <person name="Blin K."/>
            <person name="Weber T."/>
        </authorList>
    </citation>
    <scope>NUCLEOTIDE SEQUENCE</scope>
    <source>
        <strain evidence="9">NBC_00093</strain>
    </source>
</reference>
<evidence type="ECO:0000256" key="1">
    <source>
        <dbReference type="ARBA" id="ARBA00005820"/>
    </source>
</evidence>
<feature type="compositionally biased region" description="Basic residues" evidence="7">
    <location>
        <begin position="251"/>
        <end position="265"/>
    </location>
</feature>
<dbReference type="Gene3D" id="1.10.10.10">
    <property type="entry name" value="Winged helix-like DNA-binding domain superfamily/Winged helix DNA-binding domain"/>
    <property type="match status" value="1"/>
</dbReference>
<dbReference type="CDD" id="cd15831">
    <property type="entry name" value="BTAD"/>
    <property type="match status" value="1"/>
</dbReference>
<dbReference type="PROSITE" id="PS51755">
    <property type="entry name" value="OMPR_PHOB"/>
    <property type="match status" value="1"/>
</dbReference>
<gene>
    <name evidence="9" type="ORF">OHA22_39875</name>
</gene>
<dbReference type="AlphaFoldDB" id="A0AAU2A9P0"/>
<keyword evidence="4 6" id="KW-0238">DNA-binding</keyword>
<name>A0AAU2A9P0_9ACTN</name>
<dbReference type="PANTHER" id="PTHR35807">
    <property type="entry name" value="TRANSCRIPTIONAL REGULATOR REDD-RELATED"/>
    <property type="match status" value="1"/>
</dbReference>
<dbReference type="GO" id="GO:0000160">
    <property type="term" value="P:phosphorelay signal transduction system"/>
    <property type="evidence" value="ECO:0007669"/>
    <property type="project" value="UniProtKB-KW"/>
</dbReference>
<organism evidence="9">
    <name type="scientific">Streptomyces sp. NBC_00093</name>
    <dbReference type="NCBI Taxonomy" id="2975649"/>
    <lineage>
        <taxon>Bacteria</taxon>
        <taxon>Bacillati</taxon>
        <taxon>Actinomycetota</taxon>
        <taxon>Actinomycetes</taxon>
        <taxon>Kitasatosporales</taxon>
        <taxon>Streptomycetaceae</taxon>
        <taxon>Streptomyces</taxon>
    </lineage>
</organism>
<dbReference type="GO" id="GO:0006355">
    <property type="term" value="P:regulation of DNA-templated transcription"/>
    <property type="evidence" value="ECO:0007669"/>
    <property type="project" value="InterPro"/>
</dbReference>
<proteinExistence type="inferred from homology"/>
<dbReference type="InterPro" id="IPR036388">
    <property type="entry name" value="WH-like_DNA-bd_sf"/>
</dbReference>
<dbReference type="SUPFAM" id="SSF46894">
    <property type="entry name" value="C-terminal effector domain of the bipartite response regulators"/>
    <property type="match status" value="1"/>
</dbReference>
<feature type="region of interest" description="Disordered" evidence="7">
    <location>
        <begin position="243"/>
        <end position="265"/>
    </location>
</feature>
<dbReference type="EMBL" id="CP108222">
    <property type="protein sequence ID" value="WTT21259.1"/>
    <property type="molecule type" value="Genomic_DNA"/>
</dbReference>
<dbReference type="GO" id="GO:0003677">
    <property type="term" value="F:DNA binding"/>
    <property type="evidence" value="ECO:0007669"/>
    <property type="project" value="UniProtKB-UniRule"/>
</dbReference>
<keyword evidence="2" id="KW-0902">Two-component regulatory system</keyword>
<keyword evidence="5" id="KW-0804">Transcription</keyword>
<keyword evidence="3" id="KW-0805">Transcription regulation</keyword>
<dbReference type="Pfam" id="PF03704">
    <property type="entry name" value="BTAD"/>
    <property type="match status" value="1"/>
</dbReference>
<evidence type="ECO:0000256" key="3">
    <source>
        <dbReference type="ARBA" id="ARBA00023015"/>
    </source>
</evidence>